<keyword evidence="3" id="KW-1185">Reference proteome</keyword>
<dbReference type="PANTHER" id="PTHR22591">
    <property type="entry name" value="XIN"/>
    <property type="match status" value="1"/>
</dbReference>
<dbReference type="PANTHER" id="PTHR22591:SF2">
    <property type="entry name" value="XIN ACTIN-BINDING REPEAT-CONTAINING PROTEIN 1"/>
    <property type="match status" value="1"/>
</dbReference>
<feature type="compositionally biased region" description="Polar residues" evidence="1">
    <location>
        <begin position="1192"/>
        <end position="1202"/>
    </location>
</feature>
<dbReference type="InterPro" id="IPR030072">
    <property type="entry name" value="XIRP1/XIRP2"/>
</dbReference>
<feature type="region of interest" description="Disordered" evidence="1">
    <location>
        <begin position="767"/>
        <end position="791"/>
    </location>
</feature>
<dbReference type="GO" id="GO:0001725">
    <property type="term" value="C:stress fiber"/>
    <property type="evidence" value="ECO:0007669"/>
    <property type="project" value="TreeGrafter"/>
</dbReference>
<feature type="region of interest" description="Disordered" evidence="1">
    <location>
        <begin position="49"/>
        <end position="114"/>
    </location>
</feature>
<dbReference type="EMBL" id="JAULUE010002066">
    <property type="protein sequence ID" value="KAK5877831.1"/>
    <property type="molecule type" value="Genomic_DNA"/>
</dbReference>
<evidence type="ECO:0000313" key="2">
    <source>
        <dbReference type="EMBL" id="KAK5877831.1"/>
    </source>
</evidence>
<feature type="compositionally biased region" description="Basic and acidic residues" evidence="1">
    <location>
        <begin position="771"/>
        <end position="791"/>
    </location>
</feature>
<feature type="region of interest" description="Disordered" evidence="1">
    <location>
        <begin position="443"/>
        <end position="464"/>
    </location>
</feature>
<feature type="region of interest" description="Disordered" evidence="1">
    <location>
        <begin position="405"/>
        <end position="429"/>
    </location>
</feature>
<feature type="compositionally biased region" description="Basic and acidic residues" evidence="1">
    <location>
        <begin position="79"/>
        <end position="102"/>
    </location>
</feature>
<evidence type="ECO:0008006" key="4">
    <source>
        <dbReference type="Google" id="ProtNLM"/>
    </source>
</evidence>
<feature type="compositionally biased region" description="Polar residues" evidence="1">
    <location>
        <begin position="8"/>
        <end position="21"/>
    </location>
</feature>
<feature type="region of interest" description="Disordered" evidence="1">
    <location>
        <begin position="246"/>
        <end position="299"/>
    </location>
</feature>
<feature type="region of interest" description="Disordered" evidence="1">
    <location>
        <begin position="130"/>
        <end position="187"/>
    </location>
</feature>
<feature type="compositionally biased region" description="Basic and acidic residues" evidence="1">
    <location>
        <begin position="1701"/>
        <end position="1717"/>
    </location>
</feature>
<name>A0AAN8B3L6_9TELE</name>
<evidence type="ECO:0000313" key="3">
    <source>
        <dbReference type="Proteomes" id="UP001335648"/>
    </source>
</evidence>
<feature type="compositionally biased region" description="Basic and acidic residues" evidence="1">
    <location>
        <begin position="406"/>
        <end position="429"/>
    </location>
</feature>
<feature type="compositionally biased region" description="Polar residues" evidence="1">
    <location>
        <begin position="49"/>
        <end position="60"/>
    </location>
</feature>
<feature type="compositionally biased region" description="Polar residues" evidence="1">
    <location>
        <begin position="103"/>
        <end position="114"/>
    </location>
</feature>
<comment type="caution">
    <text evidence="2">The sequence shown here is derived from an EMBL/GenBank/DDBJ whole genome shotgun (WGS) entry which is preliminary data.</text>
</comment>
<reference evidence="2 3" key="1">
    <citation type="journal article" date="2023" name="Mol. Biol. Evol.">
        <title>Genomics of Secondarily Temperate Adaptation in the Only Non-Antarctic Icefish.</title>
        <authorList>
            <person name="Rivera-Colon A.G."/>
            <person name="Rayamajhi N."/>
            <person name="Minhas B.F."/>
            <person name="Madrigal G."/>
            <person name="Bilyk K.T."/>
            <person name="Yoon V."/>
            <person name="Hune M."/>
            <person name="Gregory S."/>
            <person name="Cheng C.H.C."/>
            <person name="Catchen J.M."/>
        </authorList>
    </citation>
    <scope>NUCLEOTIDE SEQUENCE [LARGE SCALE GENOMIC DNA]</scope>
    <source>
        <strain evidence="2">JC2023a</strain>
    </source>
</reference>
<proteinExistence type="predicted"/>
<dbReference type="GO" id="GO:0051015">
    <property type="term" value="F:actin filament binding"/>
    <property type="evidence" value="ECO:0007669"/>
    <property type="project" value="TreeGrafter"/>
</dbReference>
<feature type="compositionally biased region" description="Basic and acidic residues" evidence="1">
    <location>
        <begin position="269"/>
        <end position="281"/>
    </location>
</feature>
<feature type="region of interest" description="Disordered" evidence="1">
    <location>
        <begin position="1"/>
        <end position="26"/>
    </location>
</feature>
<feature type="region of interest" description="Disordered" evidence="1">
    <location>
        <begin position="1242"/>
        <end position="1416"/>
    </location>
</feature>
<feature type="compositionally biased region" description="Polar residues" evidence="1">
    <location>
        <begin position="1372"/>
        <end position="1387"/>
    </location>
</feature>
<protein>
    <recommendedName>
        <fullName evidence="4">Xin actin-binding repeat-containing protein 1-like</fullName>
    </recommendedName>
</protein>
<feature type="compositionally biased region" description="Polar residues" evidence="1">
    <location>
        <begin position="446"/>
        <end position="462"/>
    </location>
</feature>
<dbReference type="Proteomes" id="UP001335648">
    <property type="component" value="Unassembled WGS sequence"/>
</dbReference>
<feature type="compositionally biased region" description="Basic and acidic residues" evidence="1">
    <location>
        <begin position="62"/>
        <end position="72"/>
    </location>
</feature>
<feature type="region of interest" description="Disordered" evidence="1">
    <location>
        <begin position="1644"/>
        <end position="1728"/>
    </location>
</feature>
<feature type="compositionally biased region" description="Basic and acidic residues" evidence="1">
    <location>
        <begin position="1153"/>
        <end position="1166"/>
    </location>
</feature>
<sequence length="1728" mass="191823">MDWKSNLRRTQSLRSVSSSCDKPTWTEGRLRERIASVSQLVSRYQTTVEVSASNPETPVNNDEAKTGLKEIKPSILKSNETHLESPMKRNDGRGLPRGDKSNLTRSKSVGSLQSSAGSIGALKALFESRGATQNEGRSPRAASLTSSPKAADIKPMLNGEGDEGEEPAPRKDARTDHVTRKVVDRTRAERRKTIGGIDFERIAASQDDEKRRSIADFRDSSVIQSKCISVKAMSALYLSKVVLQDSTRSLSKPEQDKSSQSGKRVQRTKMSEDSEQSKDDIPSLPSARHQQGPEDVSGAKLTQSMSLQLSKEKLHQQRAKCELKRLLKHTHPELKTLDGVVDEELAEVLSLETDGETGYEGEVLSRCLIFENCTRTNKVSPYIPKKYVAEGTVERGDVSKSSAVFQEHEDGSCTDKTIRPSHDPNRECEEDTVRIDVQATRRRFESQSVNTSAPFPKNNYQGKVSGDKKGAFQKQEFNMRRQDHLHTKSLDVINQPKKQGPCDPIIGQSIDHVVPNGDTPFGDETRSILGPEKIIKTSAALSQNNPFIPTNIEREHSFLRSSQNQSPARDGGEIQDQVKANVKDRAHLFESMPFGQIRNQNKDDIEWQLENIKETLKSLYQVNAIHSDGSIIEVNETMIAKKAKFTLSEGGPEIKYDEVAEGGAQNFILQLLPRSNLKPHITYLKEGREGKIEATLVKIPVQHHHFSTNQDTEFKTANMAQLVEDILNQDNSLRKGVIMQTDADGGAKVVVYSLYYYLDVDDLKSYSPPKGAERCEPEQERGDVRKNDNQELQKGFVASTKSGLLETPKDQGSTRPEITVKGNVKLFKSCIEKGDLEYLKTLQAEPTEQELLPPSQNVAEQGMDLQHDQRGDGAEESASEWVPVNIKRLKNMFSGDQRPIQPKRNAWENRAPNSCAVTGLGKSQSSTEMDVKTPEVCNSPVAPKGSNLQDDGQVHQAELVEVEDNNEEISELQTAMQSLHQATIEAKSLHHSALSKQRLHYQEAISIKAGDGELPHTKTCHKDSHAEEDTTETCRKMGQKEVFQRQHLQAAMEPGHIPETIETQQEEEEVVFHGKLQAALDSLQKSNINVSRGDFRDAMIYRNVSKPQRSQHLNTASVQIPTKEELCPVTVPHPTQAPVRRELSKEQGTSTHAEPKDKPDTRDVSEKSNTILVAPKPAVPPKPEHLKVKQGEIQSTDTKTPEATQTITVKVEETVPQPLPKALVSCDDEQKQGLFKANVCAESGSVNPESKKPVDEAISMSEESEVRHQVQGSVAILETENNIRRQREINVTDEEKSPKDSPIKENMNETDESHVDFKEACKKFEGEKAASGKKAPAKPKRNAQVENKKQKQQSGNNTSVLAHVAEEPQPTVPGSSCSEPNACQQTADSKKEKEKKEDGKVEMREKKGRTETEVERRQRLSVHMDVIMTENMTAAMDIFDNLRKQEELQSILSRVEEIEQDTSEVDVSCLRKVFEDVPEWVGIPGKKKQKKKRKGNKDGKLALTKNNTENKSSMAHVFGNLERASEEITTLKEHTLARLVEIEERIKKALYSVSTLKSDADIAGLSRLFKESLAVDQGPPSSGGVSKISIESSRTKPLQTQVSMAAQGHSDLLVSQGEGASAKLQASPPSSPVFISIQSAAKTTEKAELLPPETTICPKCQNSPKTEERFRSTKTVTCNSPAQSRKKDSRKGGKKQSSSNPKRETSVLEVQTDHEGKSIVGSKTVKQL</sequence>
<accession>A0AAN8B3L6</accession>
<dbReference type="GO" id="GO:0007015">
    <property type="term" value="P:actin filament organization"/>
    <property type="evidence" value="ECO:0007669"/>
    <property type="project" value="TreeGrafter"/>
</dbReference>
<feature type="region of interest" description="Disordered" evidence="1">
    <location>
        <begin position="1484"/>
        <end position="1503"/>
    </location>
</feature>
<feature type="compositionally biased region" description="Basic and acidic residues" evidence="1">
    <location>
        <begin position="167"/>
        <end position="187"/>
    </location>
</feature>
<dbReference type="GO" id="GO:0005925">
    <property type="term" value="C:focal adhesion"/>
    <property type="evidence" value="ECO:0007669"/>
    <property type="project" value="TreeGrafter"/>
</dbReference>
<feature type="compositionally biased region" description="Basic and acidic residues" evidence="1">
    <location>
        <begin position="1388"/>
        <end position="1416"/>
    </location>
</feature>
<feature type="region of interest" description="Disordered" evidence="1">
    <location>
        <begin position="1129"/>
        <end position="1202"/>
    </location>
</feature>
<feature type="compositionally biased region" description="Basic residues" evidence="1">
    <location>
        <begin position="1485"/>
        <end position="1495"/>
    </location>
</feature>
<feature type="compositionally biased region" description="Basic and acidic residues" evidence="1">
    <location>
        <begin position="1281"/>
        <end position="1330"/>
    </location>
</feature>
<evidence type="ECO:0000256" key="1">
    <source>
        <dbReference type="SAM" id="MobiDB-lite"/>
    </source>
</evidence>
<organism evidence="2 3">
    <name type="scientific">Champsocephalus esox</name>
    <name type="common">pike icefish</name>
    <dbReference type="NCBI Taxonomy" id="159716"/>
    <lineage>
        <taxon>Eukaryota</taxon>
        <taxon>Metazoa</taxon>
        <taxon>Chordata</taxon>
        <taxon>Craniata</taxon>
        <taxon>Vertebrata</taxon>
        <taxon>Euteleostomi</taxon>
        <taxon>Actinopterygii</taxon>
        <taxon>Neopterygii</taxon>
        <taxon>Teleostei</taxon>
        <taxon>Neoteleostei</taxon>
        <taxon>Acanthomorphata</taxon>
        <taxon>Eupercaria</taxon>
        <taxon>Perciformes</taxon>
        <taxon>Notothenioidei</taxon>
        <taxon>Channichthyidae</taxon>
        <taxon>Champsocephalus</taxon>
    </lineage>
</organism>
<gene>
    <name evidence="2" type="ORF">CesoFtcFv8_025303</name>
</gene>
<feature type="compositionally biased region" description="Polar residues" evidence="1">
    <location>
        <begin position="1673"/>
        <end position="1682"/>
    </location>
</feature>